<evidence type="ECO:0000259" key="4">
    <source>
        <dbReference type="PROSITE" id="PS51755"/>
    </source>
</evidence>
<feature type="domain" description="OmpR/PhoB-type" evidence="4">
    <location>
        <begin position="1"/>
        <end position="104"/>
    </location>
</feature>
<dbReference type="InterPro" id="IPR036388">
    <property type="entry name" value="WH-like_DNA-bd_sf"/>
</dbReference>
<dbReference type="Pfam" id="PF00486">
    <property type="entry name" value="Trans_reg_C"/>
    <property type="match status" value="1"/>
</dbReference>
<dbReference type="Proteomes" id="UP001589792">
    <property type="component" value="Unassembled WGS sequence"/>
</dbReference>
<dbReference type="InterPro" id="IPR016032">
    <property type="entry name" value="Sig_transdc_resp-reg_C-effctor"/>
</dbReference>
<dbReference type="InterPro" id="IPR001867">
    <property type="entry name" value="OmpR/PhoB-type_DNA-bd"/>
</dbReference>
<sequence>MKYRFNDRVLFYVDSGTLGPSDLSNEPTPISNPSSRLLLLLIAHYGEPVNREVIFKKVWDDYGMISSNNNLNQCVSKLRRLIRMMGIGEEVIATVPKMGFMLRREIQLEVSQEGEDQFTLISLAPELAQQPLVLVDSERELEAETPVESLIETDPDTAIDVELQPEPDNVPTTSVRKKGWRWGMAIALAGFVFILGIGVTMYTTNSLARQEVFLGRAGSCKVFMSTATSSGMPGPSLNRDLLDYVEQRKAECRPDEYLLVVRSNQVRSYISGVNRMFFVRCTMVREHRLEFCSGMENDRTPILQ</sequence>
<organism evidence="5 6">
    <name type="scientific">Serratia aquatilis</name>
    <dbReference type="NCBI Taxonomy" id="1737515"/>
    <lineage>
        <taxon>Bacteria</taxon>
        <taxon>Pseudomonadati</taxon>
        <taxon>Pseudomonadota</taxon>
        <taxon>Gammaproteobacteria</taxon>
        <taxon>Enterobacterales</taxon>
        <taxon>Yersiniaceae</taxon>
        <taxon>Serratia</taxon>
    </lineage>
</organism>
<dbReference type="SUPFAM" id="SSF46894">
    <property type="entry name" value="C-terminal effector domain of the bipartite response regulators"/>
    <property type="match status" value="1"/>
</dbReference>
<evidence type="ECO:0000256" key="3">
    <source>
        <dbReference type="SAM" id="Phobius"/>
    </source>
</evidence>
<dbReference type="RefSeq" id="WP_380672431.1">
    <property type="nucleotide sequence ID" value="NZ_CP173186.1"/>
</dbReference>
<accession>A0ABV6E8F9</accession>
<comment type="caution">
    <text evidence="5">The sequence shown here is derived from an EMBL/GenBank/DDBJ whole genome shotgun (WGS) entry which is preliminary data.</text>
</comment>
<keyword evidence="1 2" id="KW-0238">DNA-binding</keyword>
<feature type="transmembrane region" description="Helical" evidence="3">
    <location>
        <begin position="182"/>
        <end position="202"/>
    </location>
</feature>
<evidence type="ECO:0000256" key="2">
    <source>
        <dbReference type="PROSITE-ProRule" id="PRU01091"/>
    </source>
</evidence>
<dbReference type="EMBL" id="JBHLXG010000003">
    <property type="protein sequence ID" value="MFC0225277.1"/>
    <property type="molecule type" value="Genomic_DNA"/>
</dbReference>
<keyword evidence="3" id="KW-0812">Transmembrane</keyword>
<keyword evidence="3" id="KW-1133">Transmembrane helix</keyword>
<feature type="DNA-binding region" description="OmpR/PhoB-type" evidence="2">
    <location>
        <begin position="1"/>
        <end position="104"/>
    </location>
</feature>
<dbReference type="PROSITE" id="PS51755">
    <property type="entry name" value="OMPR_PHOB"/>
    <property type="match status" value="1"/>
</dbReference>
<protein>
    <submittedName>
        <fullName evidence="5">Transcriptional regulator</fullName>
    </submittedName>
</protein>
<reference evidence="5 6" key="1">
    <citation type="submission" date="2024-09" db="EMBL/GenBank/DDBJ databases">
        <authorList>
            <person name="Sun Q."/>
            <person name="Mori K."/>
        </authorList>
    </citation>
    <scope>NUCLEOTIDE SEQUENCE [LARGE SCALE GENOMIC DNA]</scope>
    <source>
        <strain evidence="5 6">CCM 8626</strain>
    </source>
</reference>
<name>A0ABV6E8F9_9GAMM</name>
<evidence type="ECO:0000256" key="1">
    <source>
        <dbReference type="ARBA" id="ARBA00023125"/>
    </source>
</evidence>
<dbReference type="SMART" id="SM00862">
    <property type="entry name" value="Trans_reg_C"/>
    <property type="match status" value="1"/>
</dbReference>
<keyword evidence="6" id="KW-1185">Reference proteome</keyword>
<gene>
    <name evidence="5" type="ORF">ACFFJ3_01935</name>
</gene>
<evidence type="ECO:0000313" key="6">
    <source>
        <dbReference type="Proteomes" id="UP001589792"/>
    </source>
</evidence>
<dbReference type="Gene3D" id="1.10.10.10">
    <property type="entry name" value="Winged helix-like DNA-binding domain superfamily/Winged helix DNA-binding domain"/>
    <property type="match status" value="1"/>
</dbReference>
<proteinExistence type="predicted"/>
<evidence type="ECO:0000313" key="5">
    <source>
        <dbReference type="EMBL" id="MFC0225277.1"/>
    </source>
</evidence>
<keyword evidence="3" id="KW-0472">Membrane</keyword>
<dbReference type="CDD" id="cd00383">
    <property type="entry name" value="trans_reg_C"/>
    <property type="match status" value="1"/>
</dbReference>